<evidence type="ECO:0000313" key="3">
    <source>
        <dbReference type="EMBL" id="EPS31288.1"/>
    </source>
</evidence>
<dbReference type="Pfam" id="PF20253">
    <property type="entry name" value="DUF6604"/>
    <property type="match status" value="1"/>
</dbReference>
<feature type="domain" description="DUF6604" evidence="2">
    <location>
        <begin position="12"/>
        <end position="247"/>
    </location>
</feature>
<dbReference type="Proteomes" id="UP000019376">
    <property type="component" value="Unassembled WGS sequence"/>
</dbReference>
<evidence type="ECO:0000259" key="2">
    <source>
        <dbReference type="Pfam" id="PF20253"/>
    </source>
</evidence>
<dbReference type="STRING" id="933388.S8AY58"/>
<evidence type="ECO:0000313" key="4">
    <source>
        <dbReference type="Proteomes" id="UP000019376"/>
    </source>
</evidence>
<proteinExistence type="predicted"/>
<gene>
    <name evidence="3" type="ORF">PDE_06243</name>
</gene>
<sequence length="699" mass="79721">MLPEFLQSSYERYKTDTNTFAAWLLETASKCGYYLPGLEVAHSAVKKGKRESKRNDSNAEPFQYSATTKDLQKFAGVIANSALPVPASILAIAKRAIKLKKAVTSWFLGQGDSAGNDRHAHFVTVLEQICGDLEWMSKQSSKSDAKHTPQTLESDRDDPHGIRFLNKFVVLTIEEPQEATRSQQAPAPVESKKIVKVNVVEEEENLNNIRTFISITWAEYRDKKIDLMNTCVVTDSALTLAQDLVRECYSPNKVLLESFADIIEDGHLPVFKKGYFGTYNSKADRERIYLGQRFNKDKIILLSILPEFCMIDTFIIRLPVRDAISEGLSEYTKTKKVFLWLCFASQIFLDFHHTIRHSNLSAFQDLRMSRLRIRRLSITTSNYLKLTPSRNFFQDARARSKLNGVGSPPEKHEFLSKHAILCRLILYYLNIRMQIVSQHLISQWYNVQQLAFLHNLLATGISSATNFARDSQSSRFHKPNGKNPGLVKSTTAVAELLFANTHRVLDELSQKISLESLPAKELDKSNPEQIITRRWLSAHNLDPLPLLAFLKAKLFEEEPIILYNCFGMHRRSIELLRLIRDKEHEKFVQYFTSAYMPDESLISNLVLLILHVSDGSAQSAKEMGINHRQVMSRIVTSAGDVMRTYLEKNGDVACRELKVLCKNKKPIHDDMDYDKGKTEELVYSWLSLEDVLGDSLPCD</sequence>
<dbReference type="EMBL" id="KB644413">
    <property type="protein sequence ID" value="EPS31288.1"/>
    <property type="molecule type" value="Genomic_DNA"/>
</dbReference>
<dbReference type="eggNOG" id="ENOG502QVJW">
    <property type="taxonomic scope" value="Eukaryota"/>
</dbReference>
<keyword evidence="4" id="KW-1185">Reference proteome</keyword>
<evidence type="ECO:0000256" key="1">
    <source>
        <dbReference type="SAM" id="MobiDB-lite"/>
    </source>
</evidence>
<organism evidence="3 4">
    <name type="scientific">Penicillium oxalicum (strain 114-2 / CGMCC 5302)</name>
    <name type="common">Penicillium decumbens</name>
    <dbReference type="NCBI Taxonomy" id="933388"/>
    <lineage>
        <taxon>Eukaryota</taxon>
        <taxon>Fungi</taxon>
        <taxon>Dikarya</taxon>
        <taxon>Ascomycota</taxon>
        <taxon>Pezizomycotina</taxon>
        <taxon>Eurotiomycetes</taxon>
        <taxon>Eurotiomycetidae</taxon>
        <taxon>Eurotiales</taxon>
        <taxon>Aspergillaceae</taxon>
        <taxon>Penicillium</taxon>
    </lineage>
</organism>
<reference evidence="3 4" key="1">
    <citation type="journal article" date="2013" name="PLoS ONE">
        <title>Genomic and secretomic analyses reveal unique features of the lignocellulolytic enzyme system of Penicillium decumbens.</title>
        <authorList>
            <person name="Liu G."/>
            <person name="Zhang L."/>
            <person name="Wei X."/>
            <person name="Zou G."/>
            <person name="Qin Y."/>
            <person name="Ma L."/>
            <person name="Li J."/>
            <person name="Zheng H."/>
            <person name="Wang S."/>
            <person name="Wang C."/>
            <person name="Xun L."/>
            <person name="Zhao G.-P."/>
            <person name="Zhou Z."/>
            <person name="Qu Y."/>
        </authorList>
    </citation>
    <scope>NUCLEOTIDE SEQUENCE [LARGE SCALE GENOMIC DNA]</scope>
    <source>
        <strain evidence="4">114-2 / CGMCC 5302</strain>
    </source>
</reference>
<protein>
    <recommendedName>
        <fullName evidence="2">DUF6604 domain-containing protein</fullName>
    </recommendedName>
</protein>
<accession>S8AY58</accession>
<dbReference type="InterPro" id="IPR046539">
    <property type="entry name" value="DUF6604"/>
</dbReference>
<dbReference type="AlphaFoldDB" id="S8AY58"/>
<feature type="compositionally biased region" description="Basic and acidic residues" evidence="1">
    <location>
        <begin position="141"/>
        <end position="159"/>
    </location>
</feature>
<dbReference type="PANTHER" id="PTHR38795">
    <property type="entry name" value="DUF6604 DOMAIN-CONTAINING PROTEIN"/>
    <property type="match status" value="1"/>
</dbReference>
<dbReference type="HOGENOM" id="CLU_008976_0_0_1"/>
<feature type="region of interest" description="Disordered" evidence="1">
    <location>
        <begin position="140"/>
        <end position="159"/>
    </location>
</feature>
<dbReference type="PhylomeDB" id="S8AY58"/>
<name>S8AY58_PENO1</name>
<dbReference type="PANTHER" id="PTHR38795:SF1">
    <property type="entry name" value="DUF6604 DOMAIN-CONTAINING PROTEIN"/>
    <property type="match status" value="1"/>
</dbReference>
<dbReference type="OrthoDB" id="5238236at2759"/>